<evidence type="ECO:0000259" key="4">
    <source>
        <dbReference type="SMART" id="SM00014"/>
    </source>
</evidence>
<proteinExistence type="predicted"/>
<name>A0AAV2DTL9_9ROSI</name>
<evidence type="ECO:0000313" key="6">
    <source>
        <dbReference type="Proteomes" id="UP001497516"/>
    </source>
</evidence>
<keyword evidence="3" id="KW-0472">Membrane</keyword>
<dbReference type="GO" id="GO:0008610">
    <property type="term" value="P:lipid biosynthetic process"/>
    <property type="evidence" value="ECO:0007669"/>
    <property type="project" value="TreeGrafter"/>
</dbReference>
<evidence type="ECO:0000313" key="5">
    <source>
        <dbReference type="EMBL" id="CAL1376843.1"/>
    </source>
</evidence>
<evidence type="ECO:0000256" key="3">
    <source>
        <dbReference type="SAM" id="Phobius"/>
    </source>
</evidence>
<dbReference type="SUPFAM" id="SSF48317">
    <property type="entry name" value="Acid phosphatase/Vanadium-dependent haloperoxidase"/>
    <property type="match status" value="1"/>
</dbReference>
<dbReference type="GO" id="GO:0005789">
    <property type="term" value="C:endoplasmic reticulum membrane"/>
    <property type="evidence" value="ECO:0007669"/>
    <property type="project" value="TreeGrafter"/>
</dbReference>
<dbReference type="InterPro" id="IPR036938">
    <property type="entry name" value="PAP2/HPO_sf"/>
</dbReference>
<keyword evidence="1" id="KW-0378">Hydrolase</keyword>
<reference evidence="5 6" key="1">
    <citation type="submission" date="2024-04" db="EMBL/GenBank/DDBJ databases">
        <authorList>
            <person name="Fracassetti M."/>
        </authorList>
    </citation>
    <scope>NUCLEOTIDE SEQUENCE [LARGE SCALE GENOMIC DNA]</scope>
</reference>
<dbReference type="AlphaFoldDB" id="A0AAV2DTL9"/>
<dbReference type="Gene3D" id="1.20.144.10">
    <property type="entry name" value="Phosphatidic acid phosphatase type 2/haloperoxidase"/>
    <property type="match status" value="1"/>
</dbReference>
<sequence length="277" mass="30235">MATKAALLHKPTSKISIPRPYQTNPFKPSSHIRVYTPKLAGFRGTTTRGITGLSSNTLPAESLKSPGTSMQSNDYRMGARDGEAFVKESPYGLEAALNSVSKWLVSAAFGAFFVWRHHNADVLWVATGAVVSCVLSVALKRILKQERPLATTRSDPGMPSSHAQYIFYVLTFGVLATVEWLGVNATSVILSALLLACASYFSWLRVSQKLHTGSQVVVGAAVGTGFSALWCWLWNQFVLRAFISSVWVRVVVVLGTLTFWGCVMYSSGLLKINSPWI</sequence>
<keyword evidence="3" id="KW-0812">Transmembrane</keyword>
<accession>A0AAV2DTL9</accession>
<protein>
    <recommendedName>
        <fullName evidence="4">Phosphatidic acid phosphatase type 2/haloperoxidase domain-containing protein</fullName>
    </recommendedName>
</protein>
<evidence type="ECO:0000256" key="1">
    <source>
        <dbReference type="ARBA" id="ARBA00022801"/>
    </source>
</evidence>
<feature type="transmembrane region" description="Helical" evidence="3">
    <location>
        <begin position="187"/>
        <end position="204"/>
    </location>
</feature>
<feature type="transmembrane region" description="Helical" evidence="3">
    <location>
        <begin position="247"/>
        <end position="270"/>
    </location>
</feature>
<feature type="transmembrane region" description="Helical" evidence="3">
    <location>
        <begin position="122"/>
        <end position="143"/>
    </location>
</feature>
<dbReference type="PANTHER" id="PTHR11247:SF40">
    <property type="entry name" value="LIPID PHOSPHATE PHOSPHATASE EPSILON 1, CHLOROPLASTIC"/>
    <property type="match status" value="1"/>
</dbReference>
<organism evidence="5 6">
    <name type="scientific">Linum trigynum</name>
    <dbReference type="NCBI Taxonomy" id="586398"/>
    <lineage>
        <taxon>Eukaryota</taxon>
        <taxon>Viridiplantae</taxon>
        <taxon>Streptophyta</taxon>
        <taxon>Embryophyta</taxon>
        <taxon>Tracheophyta</taxon>
        <taxon>Spermatophyta</taxon>
        <taxon>Magnoliopsida</taxon>
        <taxon>eudicotyledons</taxon>
        <taxon>Gunneridae</taxon>
        <taxon>Pentapetalae</taxon>
        <taxon>rosids</taxon>
        <taxon>fabids</taxon>
        <taxon>Malpighiales</taxon>
        <taxon>Linaceae</taxon>
        <taxon>Linum</taxon>
    </lineage>
</organism>
<feature type="region of interest" description="Disordered" evidence="2">
    <location>
        <begin position="53"/>
        <end position="73"/>
    </location>
</feature>
<keyword evidence="3" id="KW-1133">Transmembrane helix</keyword>
<dbReference type="SMART" id="SM00014">
    <property type="entry name" value="acidPPc"/>
    <property type="match status" value="1"/>
</dbReference>
<dbReference type="PANTHER" id="PTHR11247">
    <property type="entry name" value="PALMITOYL-PROTEIN THIOESTERASE/DOLICHYLDIPHOSPHATASE 1"/>
    <property type="match status" value="1"/>
</dbReference>
<dbReference type="EMBL" id="OZ034816">
    <property type="protein sequence ID" value="CAL1376843.1"/>
    <property type="molecule type" value="Genomic_DNA"/>
</dbReference>
<feature type="transmembrane region" description="Helical" evidence="3">
    <location>
        <begin position="216"/>
        <end position="235"/>
    </location>
</feature>
<dbReference type="Proteomes" id="UP001497516">
    <property type="component" value="Chromosome 3"/>
</dbReference>
<feature type="domain" description="Phosphatidic acid phosphatase type 2/haloperoxidase" evidence="4">
    <location>
        <begin position="122"/>
        <end position="231"/>
    </location>
</feature>
<dbReference type="InterPro" id="IPR000326">
    <property type="entry name" value="PAP2/HPO"/>
</dbReference>
<dbReference type="GO" id="GO:0047874">
    <property type="term" value="F:dolichyldiphosphatase activity"/>
    <property type="evidence" value="ECO:0007669"/>
    <property type="project" value="TreeGrafter"/>
</dbReference>
<evidence type="ECO:0000256" key="2">
    <source>
        <dbReference type="SAM" id="MobiDB-lite"/>
    </source>
</evidence>
<gene>
    <name evidence="5" type="ORF">LTRI10_LOCUS18545</name>
</gene>
<dbReference type="GO" id="GO:0006487">
    <property type="term" value="P:protein N-linked glycosylation"/>
    <property type="evidence" value="ECO:0007669"/>
    <property type="project" value="TreeGrafter"/>
</dbReference>
<dbReference type="Pfam" id="PF01569">
    <property type="entry name" value="PAP2"/>
    <property type="match status" value="1"/>
</dbReference>
<keyword evidence="6" id="KW-1185">Reference proteome</keyword>